<feature type="non-terminal residue" evidence="2">
    <location>
        <position position="101"/>
    </location>
</feature>
<gene>
    <name evidence="2" type="ORF">g.56138</name>
</gene>
<evidence type="ECO:0000313" key="2">
    <source>
        <dbReference type="EMBL" id="JAT00048.1"/>
    </source>
</evidence>
<feature type="region of interest" description="Disordered" evidence="1">
    <location>
        <begin position="75"/>
        <end position="101"/>
    </location>
</feature>
<protein>
    <submittedName>
        <fullName evidence="2">Uncharacterized protein</fullName>
    </submittedName>
</protein>
<evidence type="ECO:0000256" key="1">
    <source>
        <dbReference type="SAM" id="MobiDB-lite"/>
    </source>
</evidence>
<dbReference type="EMBL" id="GECU01007659">
    <property type="protein sequence ID" value="JAT00048.1"/>
    <property type="molecule type" value="Transcribed_RNA"/>
</dbReference>
<name>A0A1B6JLK8_9HEMI</name>
<feature type="non-terminal residue" evidence="2">
    <location>
        <position position="1"/>
    </location>
</feature>
<organism evidence="2">
    <name type="scientific">Homalodisca liturata</name>
    <dbReference type="NCBI Taxonomy" id="320908"/>
    <lineage>
        <taxon>Eukaryota</taxon>
        <taxon>Metazoa</taxon>
        <taxon>Ecdysozoa</taxon>
        <taxon>Arthropoda</taxon>
        <taxon>Hexapoda</taxon>
        <taxon>Insecta</taxon>
        <taxon>Pterygota</taxon>
        <taxon>Neoptera</taxon>
        <taxon>Paraneoptera</taxon>
        <taxon>Hemiptera</taxon>
        <taxon>Auchenorrhyncha</taxon>
        <taxon>Membracoidea</taxon>
        <taxon>Cicadellidae</taxon>
        <taxon>Cicadellinae</taxon>
        <taxon>Proconiini</taxon>
        <taxon>Homalodisca</taxon>
    </lineage>
</organism>
<proteinExistence type="predicted"/>
<sequence length="101" mass="11579">KWSISELILAKQYNICLFLEQLHVSAYCSAMLLNAYILYTLKCKEIQIKPMPRFPFIENVIGDISKSWLDMRNGAGDNQVNGNRQNKELVKLSPNQQKTCG</sequence>
<reference evidence="2" key="1">
    <citation type="submission" date="2015-11" db="EMBL/GenBank/DDBJ databases">
        <title>De novo transcriptome assembly of four potential Pierce s Disease insect vectors from Arizona vineyards.</title>
        <authorList>
            <person name="Tassone E.E."/>
        </authorList>
    </citation>
    <scope>NUCLEOTIDE SEQUENCE</scope>
</reference>
<dbReference type="AlphaFoldDB" id="A0A1B6JLK8"/>
<accession>A0A1B6JLK8</accession>